<sequence>MMELETAAQSTDRANSERVIKRNFLLAVINGVFYIFAEALIDPTLVLVGFVSQLTQNPILMGLVLPIRDAFWALPQLWVSGFLQNRPLKIRAYRETSIVRISAWCMLALSMNLNLGRNWMLIAFFISFSIASLASGFGSLPFLEVVSKTIPPQRRGELFAWRFGVSGLLGIGGSFLVRWLVSDRGPFQFPHNYGTLAFAYFVLASVSLLIFNQVQEQPDENILPRRNAMKQFRIALAVLKTNVNYRRLVITIALMILSTMAIPFFAIYVEEEFQVDPQWIGTYLGVLMVSNLLSNIFFGRLSRKTDNQKVIRLAASAGGAMILLMLLLALFGKNLKITPTLAALWLVPVFFLAGVRGTGFGISSSSLLLNIAQPEERSLMIGFTQFLLGLVILSTSISGVLIKTLGFIPLVVITLITQISAWSVANRLHDRTDR</sequence>
<keyword evidence="3" id="KW-1185">Reference proteome</keyword>
<dbReference type="SUPFAM" id="SSF103473">
    <property type="entry name" value="MFS general substrate transporter"/>
    <property type="match status" value="1"/>
</dbReference>
<reference evidence="2" key="1">
    <citation type="submission" date="2015-07" db="EMBL/GenBank/DDBJ databases">
        <title>Draft Genome Sequences of Anaerolinea thermolimosa IMO-1, Bellilinea caldifistulae GOMI-1, Leptolinea tardivitalis YMTK-2, Levilinea saccharolytica KIBI-1,Longilinea arvoryzae KOME-1, Previously Described as Members of the Anaerolineaceae (Chloroflexi).</title>
        <authorList>
            <person name="Sekiguchi Y."/>
            <person name="Ohashi A."/>
            <person name="Matsuura N."/>
            <person name="Tourlousse M.D."/>
        </authorList>
    </citation>
    <scope>NUCLEOTIDE SEQUENCE [LARGE SCALE GENOMIC DNA]</scope>
    <source>
        <strain evidence="2">KOME-1</strain>
    </source>
</reference>
<accession>A0A0S7BL24</accession>
<keyword evidence="1" id="KW-1133">Transmembrane helix</keyword>
<organism evidence="2">
    <name type="scientific">Longilinea arvoryzae</name>
    <dbReference type="NCBI Taxonomy" id="360412"/>
    <lineage>
        <taxon>Bacteria</taxon>
        <taxon>Bacillati</taxon>
        <taxon>Chloroflexota</taxon>
        <taxon>Anaerolineae</taxon>
        <taxon>Anaerolineales</taxon>
        <taxon>Anaerolineaceae</taxon>
        <taxon>Longilinea</taxon>
    </lineage>
</organism>
<dbReference type="PANTHER" id="PTHR23526">
    <property type="entry name" value="INTEGRAL MEMBRANE TRANSPORT PROTEIN-RELATED"/>
    <property type="match status" value="1"/>
</dbReference>
<keyword evidence="1" id="KW-0812">Transmembrane</keyword>
<keyword evidence="1" id="KW-0472">Membrane</keyword>
<dbReference type="InterPro" id="IPR036259">
    <property type="entry name" value="MFS_trans_sf"/>
</dbReference>
<evidence type="ECO:0000256" key="1">
    <source>
        <dbReference type="SAM" id="Phobius"/>
    </source>
</evidence>
<evidence type="ECO:0000313" key="3">
    <source>
        <dbReference type="Proteomes" id="UP000055060"/>
    </source>
</evidence>
<dbReference type="InterPro" id="IPR011701">
    <property type="entry name" value="MFS"/>
</dbReference>
<feature type="transmembrane region" description="Helical" evidence="1">
    <location>
        <begin position="158"/>
        <end position="181"/>
    </location>
</feature>
<dbReference type="InterPro" id="IPR052528">
    <property type="entry name" value="Sugar_transport-like"/>
</dbReference>
<feature type="transmembrane region" description="Helical" evidence="1">
    <location>
        <begin position="381"/>
        <end position="401"/>
    </location>
</feature>
<gene>
    <name evidence="2" type="ORF">LARV_02693</name>
</gene>
<feature type="transmembrane region" description="Helical" evidence="1">
    <location>
        <begin position="193"/>
        <end position="211"/>
    </location>
</feature>
<feature type="transmembrane region" description="Helical" evidence="1">
    <location>
        <begin position="58"/>
        <end position="78"/>
    </location>
</feature>
<feature type="transmembrane region" description="Helical" evidence="1">
    <location>
        <begin position="407"/>
        <end position="425"/>
    </location>
</feature>
<dbReference type="EMBL" id="DF967972">
    <property type="protein sequence ID" value="GAP14914.1"/>
    <property type="molecule type" value="Genomic_DNA"/>
</dbReference>
<feature type="transmembrane region" description="Helical" evidence="1">
    <location>
        <begin position="248"/>
        <end position="268"/>
    </location>
</feature>
<dbReference type="Proteomes" id="UP000055060">
    <property type="component" value="Unassembled WGS sequence"/>
</dbReference>
<dbReference type="Pfam" id="PF07690">
    <property type="entry name" value="MFS_1"/>
    <property type="match status" value="1"/>
</dbReference>
<evidence type="ECO:0000313" key="2">
    <source>
        <dbReference type="EMBL" id="GAP14914.1"/>
    </source>
</evidence>
<feature type="transmembrane region" description="Helical" evidence="1">
    <location>
        <begin position="121"/>
        <end position="146"/>
    </location>
</feature>
<feature type="transmembrane region" description="Helical" evidence="1">
    <location>
        <begin position="310"/>
        <end position="331"/>
    </location>
</feature>
<dbReference type="Gene3D" id="1.20.1250.20">
    <property type="entry name" value="MFS general substrate transporter like domains"/>
    <property type="match status" value="2"/>
</dbReference>
<dbReference type="OrthoDB" id="9772882at2"/>
<protein>
    <submittedName>
        <fullName evidence="2">Major facilitator superfamily</fullName>
    </submittedName>
</protein>
<feature type="transmembrane region" description="Helical" evidence="1">
    <location>
        <begin position="98"/>
        <end position="115"/>
    </location>
</feature>
<dbReference type="AlphaFoldDB" id="A0A0S7BL24"/>
<dbReference type="PANTHER" id="PTHR23526:SF1">
    <property type="entry name" value="MAJOR FACILITATOR SUPERFAMILY MFS_1"/>
    <property type="match status" value="1"/>
</dbReference>
<feature type="transmembrane region" description="Helical" evidence="1">
    <location>
        <begin position="343"/>
        <end position="369"/>
    </location>
</feature>
<dbReference type="RefSeq" id="WP_083522563.1">
    <property type="nucleotide sequence ID" value="NZ_DF967972.1"/>
</dbReference>
<feature type="transmembrane region" description="Helical" evidence="1">
    <location>
        <begin position="280"/>
        <end position="298"/>
    </location>
</feature>
<proteinExistence type="predicted"/>
<feature type="transmembrane region" description="Helical" evidence="1">
    <location>
        <begin position="24"/>
        <end position="52"/>
    </location>
</feature>
<dbReference type="STRING" id="360412.LARV_02693"/>
<name>A0A0S7BL24_9CHLR</name>
<dbReference type="GO" id="GO:0022857">
    <property type="term" value="F:transmembrane transporter activity"/>
    <property type="evidence" value="ECO:0007669"/>
    <property type="project" value="InterPro"/>
</dbReference>